<reference evidence="1" key="1">
    <citation type="journal article" date="2021" name="Proc. Natl. Acad. Sci. U.S.A.">
        <title>A Catalog of Tens of Thousands of Viruses from Human Metagenomes Reveals Hidden Associations with Chronic Diseases.</title>
        <authorList>
            <person name="Tisza M.J."/>
            <person name="Buck C.B."/>
        </authorList>
    </citation>
    <scope>NUCLEOTIDE SEQUENCE</scope>
    <source>
        <strain evidence="1">CtQV19</strain>
    </source>
</reference>
<organism evidence="1">
    <name type="scientific">Myoviridae sp. ctQV19</name>
    <dbReference type="NCBI Taxonomy" id="2827607"/>
    <lineage>
        <taxon>Viruses</taxon>
        <taxon>Duplodnaviria</taxon>
        <taxon>Heunggongvirae</taxon>
        <taxon>Uroviricota</taxon>
        <taxon>Caudoviricetes</taxon>
    </lineage>
</organism>
<name>A0A8S5RSP9_9CAUD</name>
<protein>
    <submittedName>
        <fullName evidence="1">Major capsid protein</fullName>
    </submittedName>
</protein>
<dbReference type="EMBL" id="BK057801">
    <property type="protein sequence ID" value="DAE92486.1"/>
    <property type="molecule type" value="Genomic_DNA"/>
</dbReference>
<accession>A0A8S5RSP9</accession>
<evidence type="ECO:0000313" key="1">
    <source>
        <dbReference type="EMBL" id="DAE92486.1"/>
    </source>
</evidence>
<sequence>MGKTTSNLALKNELAESELIKNFRHDNTWLQELTPKPQWVNNNTIKIPKRGLAPKVLINNQVYPIQSNKREDGHVIIALNMYDTENTTVTDEELHALPYDKLGDVQQQHREELEDKTAEHALYSIAPDNTTTTPVLKTTGEDDGTGRKRLTAKDLINLKKALDKLLVPKQGRVLVLCPDHVADLLIEDLSFKQRYQDANGGKIANSYYGFEIYESTYAPKYDKTTLTRKPFGSADATSVEASVVLHKKNTVKAPGTVTRYARAAADNPERRENTIGFRIYWIAVAIKDEGAAAIISG</sequence>
<proteinExistence type="predicted"/>